<sequence length="160" mass="18244">MTTQSMPLSQYERHLCQLGVDFSDAEDLAGLPFIEDVFDPEAIVPPRFVSASDRPLGDNGHPCSLGDLQLYVLSVRRNIADRISARRECIVLAELHTTEAAEMLERAQDHTPAARVKNEHHRRRLYAMAVRSKEMARRCMEKARGYEMECMAWLNKLDGE</sequence>
<gene>
    <name evidence="1" type="ORF">MM415B01418_0004</name>
</gene>
<proteinExistence type="predicted"/>
<reference evidence="1" key="1">
    <citation type="submission" date="2020-03" db="EMBL/GenBank/DDBJ databases">
        <title>The deep terrestrial virosphere.</title>
        <authorList>
            <person name="Holmfeldt K."/>
            <person name="Nilsson E."/>
            <person name="Simone D."/>
            <person name="Lopez-Fernandez M."/>
            <person name="Wu X."/>
            <person name="de Brujin I."/>
            <person name="Lundin D."/>
            <person name="Andersson A."/>
            <person name="Bertilsson S."/>
            <person name="Dopson M."/>
        </authorList>
    </citation>
    <scope>NUCLEOTIDE SEQUENCE</scope>
    <source>
        <strain evidence="1">MM415B01418</strain>
    </source>
</reference>
<dbReference type="EMBL" id="MT141335">
    <property type="protein sequence ID" value="QJA58680.1"/>
    <property type="molecule type" value="Genomic_DNA"/>
</dbReference>
<accession>A0A6M3IM03</accession>
<organism evidence="1">
    <name type="scientific">viral metagenome</name>
    <dbReference type="NCBI Taxonomy" id="1070528"/>
    <lineage>
        <taxon>unclassified sequences</taxon>
        <taxon>metagenomes</taxon>
        <taxon>organismal metagenomes</taxon>
    </lineage>
</organism>
<protein>
    <submittedName>
        <fullName evidence="1">Uncharacterized protein</fullName>
    </submittedName>
</protein>
<dbReference type="AlphaFoldDB" id="A0A6M3IM03"/>
<name>A0A6M3IM03_9ZZZZ</name>
<evidence type="ECO:0000313" key="1">
    <source>
        <dbReference type="EMBL" id="QJA58680.1"/>
    </source>
</evidence>